<dbReference type="EMBL" id="BQNB010011647">
    <property type="protein sequence ID" value="GJS93308.1"/>
    <property type="molecule type" value="Genomic_DNA"/>
</dbReference>
<keyword evidence="2" id="KW-0548">Nucleotidyltransferase</keyword>
<accession>A0ABQ4ZX36</accession>
<dbReference type="SUPFAM" id="SSF56672">
    <property type="entry name" value="DNA/RNA polymerases"/>
    <property type="match status" value="1"/>
</dbReference>
<dbReference type="PANTHER" id="PTHR33116">
    <property type="entry name" value="REVERSE TRANSCRIPTASE ZINC-BINDING DOMAIN-CONTAINING PROTEIN-RELATED-RELATED"/>
    <property type="match status" value="1"/>
</dbReference>
<dbReference type="InterPro" id="IPR000477">
    <property type="entry name" value="RT_dom"/>
</dbReference>
<dbReference type="Pfam" id="PF00078">
    <property type="entry name" value="RVT_1"/>
    <property type="match status" value="1"/>
</dbReference>
<dbReference type="PROSITE" id="PS50878">
    <property type="entry name" value="RT_POL"/>
    <property type="match status" value="1"/>
</dbReference>
<gene>
    <name evidence="2" type="ORF">Tco_0800276</name>
</gene>
<dbReference type="InterPro" id="IPR026960">
    <property type="entry name" value="RVT-Znf"/>
</dbReference>
<dbReference type="Pfam" id="PF13966">
    <property type="entry name" value="zf-RVT"/>
    <property type="match status" value="1"/>
</dbReference>
<reference evidence="2" key="2">
    <citation type="submission" date="2022-01" db="EMBL/GenBank/DDBJ databases">
        <authorList>
            <person name="Yamashiro T."/>
            <person name="Shiraishi A."/>
            <person name="Satake H."/>
            <person name="Nakayama K."/>
        </authorList>
    </citation>
    <scope>NUCLEOTIDE SEQUENCE</scope>
</reference>
<comment type="caution">
    <text evidence="2">The sequence shown here is derived from an EMBL/GenBank/DDBJ whole genome shotgun (WGS) entry which is preliminary data.</text>
</comment>
<proteinExistence type="predicted"/>
<sequence length="449" mass="52018">MFFKVDFAKAYDSIRWDYLESVLNSFGFGLKWRSCSLNSSMASILVNGSPTTEFQFHRGLKQGDPLAPYLFILVMESLHLSFSRVIEAGLFTGIQIDSSVTLSHLFYADDAIFIGKWNSDNLKCITHMLRWFSLLSGLSINLKKSQLLGVGMLDNIVTEAAISIGCSVLRTPFKYLGIMVGGRLTLLKSVLGSTPIYNMSLYKVPKTVLSSMEAIRRNFFNGIREGERKIAWVKWTKIRVGNVRNINFWKDPWIGDSRLCLMFPRLIARYLLDDFFLPKVDIPTRWVKFIPIKLNIFAWKVSLNRLPTRLNLVRRGVSVAPVSCSICLGGLEDLDHLLFGCNMASDIARSICKWWNLVWSPFVSYSSWLSWFKDIRMHSNPKMVLEGVFYTAWWSIWLFRNQLLFTEFHPKKEVIFDDIVRRSFLWCSSRGKQSFRWDSWLQHPYLIPL</sequence>
<name>A0ABQ4ZX36_9ASTR</name>
<keyword evidence="3" id="KW-1185">Reference proteome</keyword>
<evidence type="ECO:0000313" key="3">
    <source>
        <dbReference type="Proteomes" id="UP001151760"/>
    </source>
</evidence>
<dbReference type="PANTHER" id="PTHR33116:SF78">
    <property type="entry name" value="OS12G0587133 PROTEIN"/>
    <property type="match status" value="1"/>
</dbReference>
<evidence type="ECO:0000259" key="1">
    <source>
        <dbReference type="PROSITE" id="PS50878"/>
    </source>
</evidence>
<organism evidence="2 3">
    <name type="scientific">Tanacetum coccineum</name>
    <dbReference type="NCBI Taxonomy" id="301880"/>
    <lineage>
        <taxon>Eukaryota</taxon>
        <taxon>Viridiplantae</taxon>
        <taxon>Streptophyta</taxon>
        <taxon>Embryophyta</taxon>
        <taxon>Tracheophyta</taxon>
        <taxon>Spermatophyta</taxon>
        <taxon>Magnoliopsida</taxon>
        <taxon>eudicotyledons</taxon>
        <taxon>Gunneridae</taxon>
        <taxon>Pentapetalae</taxon>
        <taxon>asterids</taxon>
        <taxon>campanulids</taxon>
        <taxon>Asterales</taxon>
        <taxon>Asteraceae</taxon>
        <taxon>Asteroideae</taxon>
        <taxon>Anthemideae</taxon>
        <taxon>Anthemidinae</taxon>
        <taxon>Tanacetum</taxon>
    </lineage>
</organism>
<evidence type="ECO:0000313" key="2">
    <source>
        <dbReference type="EMBL" id="GJS93308.1"/>
    </source>
</evidence>
<keyword evidence="2" id="KW-0808">Transferase</keyword>
<keyword evidence="2" id="KW-0695">RNA-directed DNA polymerase</keyword>
<reference evidence="2" key="1">
    <citation type="journal article" date="2022" name="Int. J. Mol. Sci.">
        <title>Draft Genome of Tanacetum Coccineum: Genomic Comparison of Closely Related Tanacetum-Family Plants.</title>
        <authorList>
            <person name="Yamashiro T."/>
            <person name="Shiraishi A."/>
            <person name="Nakayama K."/>
            <person name="Satake H."/>
        </authorList>
    </citation>
    <scope>NUCLEOTIDE SEQUENCE</scope>
</reference>
<protein>
    <submittedName>
        <fullName evidence="2">RNA-directed DNA polymerase, eukaryota</fullName>
    </submittedName>
</protein>
<dbReference type="GO" id="GO:0003964">
    <property type="term" value="F:RNA-directed DNA polymerase activity"/>
    <property type="evidence" value="ECO:0007669"/>
    <property type="project" value="UniProtKB-KW"/>
</dbReference>
<feature type="domain" description="Reverse transcriptase" evidence="1">
    <location>
        <begin position="1"/>
        <end position="180"/>
    </location>
</feature>
<dbReference type="Proteomes" id="UP001151760">
    <property type="component" value="Unassembled WGS sequence"/>
</dbReference>
<dbReference type="InterPro" id="IPR043502">
    <property type="entry name" value="DNA/RNA_pol_sf"/>
</dbReference>